<dbReference type="InterPro" id="IPR026444">
    <property type="entry name" value="Secre_tail"/>
</dbReference>
<reference evidence="2" key="1">
    <citation type="journal article" date="2020" name="mSystems">
        <title>Genome- and Community-Level Interaction Insights into Carbon Utilization and Element Cycling Functions of Hydrothermarchaeota in Hydrothermal Sediment.</title>
        <authorList>
            <person name="Zhou Z."/>
            <person name="Liu Y."/>
            <person name="Xu W."/>
            <person name="Pan J."/>
            <person name="Luo Z.H."/>
            <person name="Li M."/>
        </authorList>
    </citation>
    <scope>NUCLEOTIDE SEQUENCE [LARGE SCALE GENOMIC DNA]</scope>
    <source>
        <strain evidence="2">HyVt-28</strain>
    </source>
</reference>
<proteinExistence type="predicted"/>
<dbReference type="NCBIfam" id="TIGR04183">
    <property type="entry name" value="Por_Secre_tail"/>
    <property type="match status" value="1"/>
</dbReference>
<dbReference type="Pfam" id="PF18962">
    <property type="entry name" value="Por_Secre_tail"/>
    <property type="match status" value="1"/>
</dbReference>
<dbReference type="EMBL" id="DRDR01000052">
    <property type="protein sequence ID" value="HDL60049.1"/>
    <property type="molecule type" value="Genomic_DNA"/>
</dbReference>
<gene>
    <name evidence="2" type="ORF">ENH14_01190</name>
</gene>
<comment type="caution">
    <text evidence="2">The sequence shown here is derived from an EMBL/GenBank/DDBJ whole genome shotgun (WGS) entry which is preliminary data.</text>
</comment>
<protein>
    <submittedName>
        <fullName evidence="2">T9SS type A sorting domain-containing protein</fullName>
    </submittedName>
</protein>
<evidence type="ECO:0000259" key="1">
    <source>
        <dbReference type="Pfam" id="PF18962"/>
    </source>
</evidence>
<evidence type="ECO:0000313" key="2">
    <source>
        <dbReference type="EMBL" id="HDL60049.1"/>
    </source>
</evidence>
<accession>A0A7V0LU54</accession>
<organism evidence="2">
    <name type="scientific">candidate division WOR-3 bacterium</name>
    <dbReference type="NCBI Taxonomy" id="2052148"/>
    <lineage>
        <taxon>Bacteria</taxon>
        <taxon>Bacteria division WOR-3</taxon>
    </lineage>
</organism>
<dbReference type="AlphaFoldDB" id="A0A7V0LU54"/>
<feature type="domain" description="Secretion system C-terminal sorting" evidence="1">
    <location>
        <begin position="19"/>
        <end position="74"/>
    </location>
</feature>
<dbReference type="Proteomes" id="UP000886381">
    <property type="component" value="Unassembled WGS sequence"/>
</dbReference>
<name>A0A7V0LU54_UNCW3</name>
<sequence length="82" mass="9278">MVSYFPSIVRGKAVLKTNLNQDVNVIMQIFDVKGTLISSRNVRIVAGEQRLLMDFSDFESGVYFLVLKADSCIESLKFMVLK</sequence>